<keyword evidence="2" id="KW-1185">Reference proteome</keyword>
<sequence length="225" mass="24905">MTERYHTVATKFNKHPRAPFSTDHKHVKDRLQLLAKNFTALDKRRANQKGTEEDMTSTEQLLLDTVEEMNGHNERTATERAERTAAEGALVKNGEEVRRQTMEPRGAPAGPSAAVAGGGPREPGSPPPARRRTRPDDDDDAELVATLERSEARKQTAADREATLQERRVAHDQAALDVAHERRTEDTRARLAQEARVAADASAAGLERSFFIKAIQDLAKQRGGQ</sequence>
<comment type="caution">
    <text evidence="1">The sequence shown here is derived from an EMBL/GenBank/DDBJ whole genome shotgun (WGS) entry which is preliminary data.</text>
</comment>
<accession>A0ACC3BUW8</accession>
<organism evidence="1 2">
    <name type="scientific">Pyropia yezoensis</name>
    <name type="common">Susabi-nori</name>
    <name type="synonym">Porphyra yezoensis</name>
    <dbReference type="NCBI Taxonomy" id="2788"/>
    <lineage>
        <taxon>Eukaryota</taxon>
        <taxon>Rhodophyta</taxon>
        <taxon>Bangiophyceae</taxon>
        <taxon>Bangiales</taxon>
        <taxon>Bangiaceae</taxon>
        <taxon>Pyropia</taxon>
    </lineage>
</organism>
<proteinExistence type="predicted"/>
<dbReference type="EMBL" id="CM020618">
    <property type="protein sequence ID" value="KAK1861261.1"/>
    <property type="molecule type" value="Genomic_DNA"/>
</dbReference>
<reference evidence="1" key="1">
    <citation type="submission" date="2019-11" db="EMBL/GenBank/DDBJ databases">
        <title>Nori genome reveals adaptations in red seaweeds to the harsh intertidal environment.</title>
        <authorList>
            <person name="Wang D."/>
            <person name="Mao Y."/>
        </authorList>
    </citation>
    <scope>NUCLEOTIDE SEQUENCE</scope>
    <source>
        <tissue evidence="1">Gametophyte</tissue>
    </source>
</reference>
<evidence type="ECO:0000313" key="1">
    <source>
        <dbReference type="EMBL" id="KAK1861261.1"/>
    </source>
</evidence>
<gene>
    <name evidence="1" type="ORF">I4F81_003845</name>
</gene>
<name>A0ACC3BUW8_PYRYE</name>
<protein>
    <submittedName>
        <fullName evidence="1">Uncharacterized protein</fullName>
    </submittedName>
</protein>
<evidence type="ECO:0000313" key="2">
    <source>
        <dbReference type="Proteomes" id="UP000798662"/>
    </source>
</evidence>
<dbReference type="Proteomes" id="UP000798662">
    <property type="component" value="Chromosome 1"/>
</dbReference>